<comment type="caution">
    <text evidence="1">The sequence shown here is derived from an EMBL/GenBank/DDBJ whole genome shotgun (WGS) entry which is preliminary data.</text>
</comment>
<dbReference type="AlphaFoldDB" id="A0A242MLG8"/>
<gene>
    <name evidence="1" type="ORF">PAMC26577_21645</name>
</gene>
<dbReference type="EMBL" id="NBTZ01000093">
    <property type="protein sequence ID" value="OTP72167.1"/>
    <property type="molecule type" value="Genomic_DNA"/>
</dbReference>
<organism evidence="1 2">
    <name type="scientific">Caballeronia sordidicola</name>
    <name type="common">Burkholderia sordidicola</name>
    <dbReference type="NCBI Taxonomy" id="196367"/>
    <lineage>
        <taxon>Bacteria</taxon>
        <taxon>Pseudomonadati</taxon>
        <taxon>Pseudomonadota</taxon>
        <taxon>Betaproteobacteria</taxon>
        <taxon>Burkholderiales</taxon>
        <taxon>Burkholderiaceae</taxon>
        <taxon>Caballeronia</taxon>
    </lineage>
</organism>
<reference evidence="1 2" key="1">
    <citation type="submission" date="2017-03" db="EMBL/GenBank/DDBJ databases">
        <title>Genome analysis of strain PAMC 26577.</title>
        <authorList>
            <person name="Oh H.-M."/>
            <person name="Yang J.-A."/>
        </authorList>
    </citation>
    <scope>NUCLEOTIDE SEQUENCE [LARGE SCALE GENOMIC DNA]</scope>
    <source>
        <strain evidence="1 2">PAMC 26577</strain>
    </source>
</reference>
<accession>A0A242MLG8</accession>
<evidence type="ECO:0000313" key="1">
    <source>
        <dbReference type="EMBL" id="OTP72167.1"/>
    </source>
</evidence>
<sequence>MYIGKSLVFFSHFAYIDARRIRIALLDTDNPSQLWCD</sequence>
<name>A0A242MLG8_CABSO</name>
<dbReference type="Proteomes" id="UP000195221">
    <property type="component" value="Unassembled WGS sequence"/>
</dbReference>
<protein>
    <submittedName>
        <fullName evidence="1">Uncharacterized protein</fullName>
    </submittedName>
</protein>
<proteinExistence type="predicted"/>
<evidence type="ECO:0000313" key="2">
    <source>
        <dbReference type="Proteomes" id="UP000195221"/>
    </source>
</evidence>